<evidence type="ECO:0000313" key="3">
    <source>
        <dbReference type="Proteomes" id="UP000007798"/>
    </source>
</evidence>
<feature type="compositionally biased region" description="Polar residues" evidence="1">
    <location>
        <begin position="788"/>
        <end position="802"/>
    </location>
</feature>
<feature type="compositionally biased region" description="Polar residues" evidence="1">
    <location>
        <begin position="1118"/>
        <end position="1127"/>
    </location>
</feature>
<dbReference type="EMBL" id="CH963847">
    <property type="protein sequence ID" value="EDW73470.2"/>
    <property type="molecule type" value="Genomic_DNA"/>
</dbReference>
<reference evidence="2 3" key="1">
    <citation type="journal article" date="2007" name="Nature">
        <title>Evolution of genes and genomes on the Drosophila phylogeny.</title>
        <authorList>
            <consortium name="Drosophila 12 Genomes Consortium"/>
            <person name="Clark A.G."/>
            <person name="Eisen M.B."/>
            <person name="Smith D.R."/>
            <person name="Bergman C.M."/>
            <person name="Oliver B."/>
            <person name="Markow T.A."/>
            <person name="Kaufman T.C."/>
            <person name="Kellis M."/>
            <person name="Gelbart W."/>
            <person name="Iyer V.N."/>
            <person name="Pollard D.A."/>
            <person name="Sackton T.B."/>
            <person name="Larracuente A.M."/>
            <person name="Singh N.D."/>
            <person name="Abad J.P."/>
            <person name="Abt D.N."/>
            <person name="Adryan B."/>
            <person name="Aguade M."/>
            <person name="Akashi H."/>
            <person name="Anderson W.W."/>
            <person name="Aquadro C.F."/>
            <person name="Ardell D.H."/>
            <person name="Arguello R."/>
            <person name="Artieri C.G."/>
            <person name="Barbash D.A."/>
            <person name="Barker D."/>
            <person name="Barsanti P."/>
            <person name="Batterham P."/>
            <person name="Batzoglou S."/>
            <person name="Begun D."/>
            <person name="Bhutkar A."/>
            <person name="Blanco E."/>
            <person name="Bosak S.A."/>
            <person name="Bradley R.K."/>
            <person name="Brand A.D."/>
            <person name="Brent M.R."/>
            <person name="Brooks A.N."/>
            <person name="Brown R.H."/>
            <person name="Butlin R.K."/>
            <person name="Caggese C."/>
            <person name="Calvi B.R."/>
            <person name="Bernardo de Carvalho A."/>
            <person name="Caspi A."/>
            <person name="Castrezana S."/>
            <person name="Celniker S.E."/>
            <person name="Chang J.L."/>
            <person name="Chapple C."/>
            <person name="Chatterji S."/>
            <person name="Chinwalla A."/>
            <person name="Civetta A."/>
            <person name="Clifton S.W."/>
            <person name="Comeron J.M."/>
            <person name="Costello J.C."/>
            <person name="Coyne J.A."/>
            <person name="Daub J."/>
            <person name="David R.G."/>
            <person name="Delcher A.L."/>
            <person name="Delehaunty K."/>
            <person name="Do C.B."/>
            <person name="Ebling H."/>
            <person name="Edwards K."/>
            <person name="Eickbush T."/>
            <person name="Evans J.D."/>
            <person name="Filipski A."/>
            <person name="Findeiss S."/>
            <person name="Freyhult E."/>
            <person name="Fulton L."/>
            <person name="Fulton R."/>
            <person name="Garcia A.C."/>
            <person name="Gardiner A."/>
            <person name="Garfield D.A."/>
            <person name="Garvin B.E."/>
            <person name="Gibson G."/>
            <person name="Gilbert D."/>
            <person name="Gnerre S."/>
            <person name="Godfrey J."/>
            <person name="Good R."/>
            <person name="Gotea V."/>
            <person name="Gravely B."/>
            <person name="Greenberg A.J."/>
            <person name="Griffiths-Jones S."/>
            <person name="Gross S."/>
            <person name="Guigo R."/>
            <person name="Gustafson E.A."/>
            <person name="Haerty W."/>
            <person name="Hahn M.W."/>
            <person name="Halligan D.L."/>
            <person name="Halpern A.L."/>
            <person name="Halter G.M."/>
            <person name="Han M.V."/>
            <person name="Heger A."/>
            <person name="Hillier L."/>
            <person name="Hinrichs A.S."/>
            <person name="Holmes I."/>
            <person name="Hoskins R.A."/>
            <person name="Hubisz M.J."/>
            <person name="Hultmark D."/>
            <person name="Huntley M.A."/>
            <person name="Jaffe D.B."/>
            <person name="Jagadeeshan S."/>
            <person name="Jeck W.R."/>
            <person name="Johnson J."/>
            <person name="Jones C.D."/>
            <person name="Jordan W.C."/>
            <person name="Karpen G.H."/>
            <person name="Kataoka E."/>
            <person name="Keightley P.D."/>
            <person name="Kheradpour P."/>
            <person name="Kirkness E.F."/>
            <person name="Koerich L.B."/>
            <person name="Kristiansen K."/>
            <person name="Kudrna D."/>
            <person name="Kulathinal R.J."/>
            <person name="Kumar S."/>
            <person name="Kwok R."/>
            <person name="Lander E."/>
            <person name="Langley C.H."/>
            <person name="Lapoint R."/>
            <person name="Lazzaro B.P."/>
            <person name="Lee S.J."/>
            <person name="Levesque L."/>
            <person name="Li R."/>
            <person name="Lin C.F."/>
            <person name="Lin M.F."/>
            <person name="Lindblad-Toh K."/>
            <person name="Llopart A."/>
            <person name="Long M."/>
            <person name="Low L."/>
            <person name="Lozovsky E."/>
            <person name="Lu J."/>
            <person name="Luo M."/>
            <person name="Machado C.A."/>
            <person name="Makalowski W."/>
            <person name="Marzo M."/>
            <person name="Matsuda M."/>
            <person name="Matzkin L."/>
            <person name="McAllister B."/>
            <person name="McBride C.S."/>
            <person name="McKernan B."/>
            <person name="McKernan K."/>
            <person name="Mendez-Lago M."/>
            <person name="Minx P."/>
            <person name="Mollenhauer M.U."/>
            <person name="Montooth K."/>
            <person name="Mount S.M."/>
            <person name="Mu X."/>
            <person name="Myers E."/>
            <person name="Negre B."/>
            <person name="Newfeld S."/>
            <person name="Nielsen R."/>
            <person name="Noor M.A."/>
            <person name="O'Grady P."/>
            <person name="Pachter L."/>
            <person name="Papaceit M."/>
            <person name="Parisi M.J."/>
            <person name="Parisi M."/>
            <person name="Parts L."/>
            <person name="Pedersen J.S."/>
            <person name="Pesole G."/>
            <person name="Phillippy A.M."/>
            <person name="Ponting C.P."/>
            <person name="Pop M."/>
            <person name="Porcelli D."/>
            <person name="Powell J.R."/>
            <person name="Prohaska S."/>
            <person name="Pruitt K."/>
            <person name="Puig M."/>
            <person name="Quesneville H."/>
            <person name="Ram K.R."/>
            <person name="Rand D."/>
            <person name="Rasmussen M.D."/>
            <person name="Reed L.K."/>
            <person name="Reenan R."/>
            <person name="Reily A."/>
            <person name="Remington K.A."/>
            <person name="Rieger T.T."/>
            <person name="Ritchie M.G."/>
            <person name="Robin C."/>
            <person name="Rogers Y.H."/>
            <person name="Rohde C."/>
            <person name="Rozas J."/>
            <person name="Rubenfield M.J."/>
            <person name="Ruiz A."/>
            <person name="Russo S."/>
            <person name="Salzberg S.L."/>
            <person name="Sanchez-Gracia A."/>
            <person name="Saranga D.J."/>
            <person name="Sato H."/>
            <person name="Schaeffer S.W."/>
            <person name="Schatz M.C."/>
            <person name="Schlenke T."/>
            <person name="Schwartz R."/>
            <person name="Segarra C."/>
            <person name="Singh R.S."/>
            <person name="Sirot L."/>
            <person name="Sirota M."/>
            <person name="Sisneros N.B."/>
            <person name="Smith C.D."/>
            <person name="Smith T.F."/>
            <person name="Spieth J."/>
            <person name="Stage D.E."/>
            <person name="Stark A."/>
            <person name="Stephan W."/>
            <person name="Strausberg R.L."/>
            <person name="Strempel S."/>
            <person name="Sturgill D."/>
            <person name="Sutton G."/>
            <person name="Sutton G.G."/>
            <person name="Tao W."/>
            <person name="Teichmann S."/>
            <person name="Tobari Y.N."/>
            <person name="Tomimura Y."/>
            <person name="Tsolas J.M."/>
            <person name="Valente V.L."/>
            <person name="Venter E."/>
            <person name="Venter J.C."/>
            <person name="Vicario S."/>
            <person name="Vieira F.G."/>
            <person name="Vilella A.J."/>
            <person name="Villasante A."/>
            <person name="Walenz B."/>
            <person name="Wang J."/>
            <person name="Wasserman M."/>
            <person name="Watts T."/>
            <person name="Wilson D."/>
            <person name="Wilson R.K."/>
            <person name="Wing R.A."/>
            <person name="Wolfner M.F."/>
            <person name="Wong A."/>
            <person name="Wong G.K."/>
            <person name="Wu C.I."/>
            <person name="Wu G."/>
            <person name="Yamamoto D."/>
            <person name="Yang H.P."/>
            <person name="Yang S.P."/>
            <person name="Yorke J.A."/>
            <person name="Yoshida K."/>
            <person name="Zdobnov E."/>
            <person name="Zhang P."/>
            <person name="Zhang Y."/>
            <person name="Zimin A.V."/>
            <person name="Baldwin J."/>
            <person name="Abdouelleil A."/>
            <person name="Abdulkadir J."/>
            <person name="Abebe A."/>
            <person name="Abera B."/>
            <person name="Abreu J."/>
            <person name="Acer S.C."/>
            <person name="Aftuck L."/>
            <person name="Alexander A."/>
            <person name="An P."/>
            <person name="Anderson E."/>
            <person name="Anderson S."/>
            <person name="Arachi H."/>
            <person name="Azer M."/>
            <person name="Bachantsang P."/>
            <person name="Barry A."/>
            <person name="Bayul T."/>
            <person name="Berlin A."/>
            <person name="Bessette D."/>
            <person name="Bloom T."/>
            <person name="Blye J."/>
            <person name="Boguslavskiy L."/>
            <person name="Bonnet C."/>
            <person name="Boukhgalter B."/>
            <person name="Bourzgui I."/>
            <person name="Brown A."/>
            <person name="Cahill P."/>
            <person name="Channer S."/>
            <person name="Cheshatsang Y."/>
            <person name="Chuda L."/>
            <person name="Citroen M."/>
            <person name="Collymore A."/>
            <person name="Cooke P."/>
            <person name="Costello M."/>
            <person name="D'Aco K."/>
            <person name="Daza R."/>
            <person name="De Haan G."/>
            <person name="DeGray S."/>
            <person name="DeMaso C."/>
            <person name="Dhargay N."/>
            <person name="Dooley K."/>
            <person name="Dooley E."/>
            <person name="Doricent M."/>
            <person name="Dorje P."/>
            <person name="Dorjee K."/>
            <person name="Dupes A."/>
            <person name="Elong R."/>
            <person name="Falk J."/>
            <person name="Farina A."/>
            <person name="Faro S."/>
            <person name="Ferguson D."/>
            <person name="Fisher S."/>
            <person name="Foley C.D."/>
            <person name="Franke A."/>
            <person name="Friedrich D."/>
            <person name="Gadbois L."/>
            <person name="Gearin G."/>
            <person name="Gearin C.R."/>
            <person name="Giannoukos G."/>
            <person name="Goode T."/>
            <person name="Graham J."/>
            <person name="Grandbois E."/>
            <person name="Grewal S."/>
            <person name="Gyaltsen K."/>
            <person name="Hafez N."/>
            <person name="Hagos B."/>
            <person name="Hall J."/>
            <person name="Henson C."/>
            <person name="Hollinger A."/>
            <person name="Honan T."/>
            <person name="Huard M.D."/>
            <person name="Hughes L."/>
            <person name="Hurhula B."/>
            <person name="Husby M.E."/>
            <person name="Kamat A."/>
            <person name="Kanga B."/>
            <person name="Kashin S."/>
            <person name="Khazanovich D."/>
            <person name="Kisner P."/>
            <person name="Lance K."/>
            <person name="Lara M."/>
            <person name="Lee W."/>
            <person name="Lennon N."/>
            <person name="Letendre F."/>
            <person name="LeVine R."/>
            <person name="Lipovsky A."/>
            <person name="Liu X."/>
            <person name="Liu J."/>
            <person name="Liu S."/>
            <person name="Lokyitsang T."/>
            <person name="Lokyitsang Y."/>
            <person name="Lubonja R."/>
            <person name="Lui A."/>
            <person name="MacDonald P."/>
            <person name="Magnisalis V."/>
            <person name="Maru K."/>
            <person name="Matthews C."/>
            <person name="McCusker W."/>
            <person name="McDonough S."/>
            <person name="Mehta T."/>
            <person name="Meldrim J."/>
            <person name="Meneus L."/>
            <person name="Mihai O."/>
            <person name="Mihalev A."/>
            <person name="Mihova T."/>
            <person name="Mittelman R."/>
            <person name="Mlenga V."/>
            <person name="Montmayeur A."/>
            <person name="Mulrain L."/>
            <person name="Navidi A."/>
            <person name="Naylor J."/>
            <person name="Negash T."/>
            <person name="Nguyen T."/>
            <person name="Nguyen N."/>
            <person name="Nicol R."/>
            <person name="Norbu C."/>
            <person name="Norbu N."/>
            <person name="Novod N."/>
            <person name="O'Neill B."/>
            <person name="Osman S."/>
            <person name="Markiewicz E."/>
            <person name="Oyono O.L."/>
            <person name="Patti C."/>
            <person name="Phunkhang P."/>
            <person name="Pierre F."/>
            <person name="Priest M."/>
            <person name="Raghuraman S."/>
            <person name="Rege F."/>
            <person name="Reyes R."/>
            <person name="Rise C."/>
            <person name="Rogov P."/>
            <person name="Ross K."/>
            <person name="Ryan E."/>
            <person name="Settipalli S."/>
            <person name="Shea T."/>
            <person name="Sherpa N."/>
            <person name="Shi L."/>
            <person name="Shih D."/>
            <person name="Sparrow T."/>
            <person name="Spaulding J."/>
            <person name="Stalker J."/>
            <person name="Stange-Thomann N."/>
            <person name="Stavropoulos S."/>
            <person name="Stone C."/>
            <person name="Strader C."/>
            <person name="Tesfaye S."/>
            <person name="Thomson T."/>
            <person name="Thoulutsang Y."/>
            <person name="Thoulutsang D."/>
            <person name="Topham K."/>
            <person name="Topping I."/>
            <person name="Tsamla T."/>
            <person name="Vassiliev H."/>
            <person name="Vo A."/>
            <person name="Wangchuk T."/>
            <person name="Wangdi T."/>
            <person name="Weiand M."/>
            <person name="Wilkinson J."/>
            <person name="Wilson A."/>
            <person name="Yadav S."/>
            <person name="Young G."/>
            <person name="Yu Q."/>
            <person name="Zembek L."/>
            <person name="Zhong D."/>
            <person name="Zimmer A."/>
            <person name="Zwirko Z."/>
            <person name="Jaffe D.B."/>
            <person name="Alvarez P."/>
            <person name="Brockman W."/>
            <person name="Butler J."/>
            <person name="Chin C."/>
            <person name="Gnerre S."/>
            <person name="Grabherr M."/>
            <person name="Kleber M."/>
            <person name="Mauceli E."/>
            <person name="MacCallum I."/>
        </authorList>
    </citation>
    <scope>NUCLEOTIDE SEQUENCE [LARGE SCALE GENOMIC DNA]</scope>
    <source>
        <strain evidence="3">Tucson 14030-0811.24</strain>
    </source>
</reference>
<proteinExistence type="predicted"/>
<feature type="region of interest" description="Disordered" evidence="1">
    <location>
        <begin position="769"/>
        <end position="824"/>
    </location>
</feature>
<feature type="region of interest" description="Disordered" evidence="1">
    <location>
        <begin position="693"/>
        <end position="757"/>
    </location>
</feature>
<dbReference type="eggNOG" id="ENOG502QT0I">
    <property type="taxonomic scope" value="Eukaryota"/>
</dbReference>
<dbReference type="InParanoid" id="B4MMR4"/>
<feature type="region of interest" description="Disordered" evidence="1">
    <location>
        <begin position="1082"/>
        <end position="1135"/>
    </location>
</feature>
<organism evidence="2 3">
    <name type="scientific">Drosophila willistoni</name>
    <name type="common">Fruit fly</name>
    <dbReference type="NCBI Taxonomy" id="7260"/>
    <lineage>
        <taxon>Eukaryota</taxon>
        <taxon>Metazoa</taxon>
        <taxon>Ecdysozoa</taxon>
        <taxon>Arthropoda</taxon>
        <taxon>Hexapoda</taxon>
        <taxon>Insecta</taxon>
        <taxon>Pterygota</taxon>
        <taxon>Neoptera</taxon>
        <taxon>Endopterygota</taxon>
        <taxon>Diptera</taxon>
        <taxon>Brachycera</taxon>
        <taxon>Muscomorpha</taxon>
        <taxon>Ephydroidea</taxon>
        <taxon>Drosophilidae</taxon>
        <taxon>Drosophila</taxon>
        <taxon>Sophophora</taxon>
    </lineage>
</organism>
<evidence type="ECO:0000256" key="1">
    <source>
        <dbReference type="SAM" id="MobiDB-lite"/>
    </source>
</evidence>
<keyword evidence="3" id="KW-1185">Reference proteome</keyword>
<dbReference type="AlphaFoldDB" id="B4MMR4"/>
<feature type="region of interest" description="Disordered" evidence="1">
    <location>
        <begin position="1025"/>
        <end position="1055"/>
    </location>
</feature>
<dbReference type="OrthoDB" id="6427254at2759"/>
<dbReference type="HOGENOM" id="CLU_007188_0_0_1"/>
<accession>B4MMR4</accession>
<sequence length="1135" mass="130573">MEIILPMNLLDEQKFLQCSSQLNYDVFSAKMFVFFNGSCDVDVYELMADNRLLQLIYGWEVCHLQNKEQLNEEALRHVVKVLTHYSLQLLFSREWTSCSNSLKQMLLYYLNVARLTFAEIAMLKEVDWLYILNFHAKPWNLPYLQQLFANLKNNKQKSIEHAVPAGTPEDITFYKQEGLHLILLRLVQLFNAGNWEAVKQFSLRMMAAWLKANANTSFESLQRDQTAIVLIGHLYLLTVFVADDNRGYVIDNMMFNIGFYAQSMKDAPVAYDITFTPARLIAQICVLLRLSKSDFFKEIVFKQFNLNMVTSFAVMLEAYTSYVLGNQLLEIMALNESDFFTQWPQFKILMHRYVEERESSERFLLNELQKFDSQNKSHAPPHTVDLNLNYQQQICKGNRASNIGNYKNCDDDEKKPLPELDEEIDRQSDPVFQNVPNNEEVLKFVYQLLAQRKFRGWQFAKIVLLLKIIGQQLNAIEIWRYHPGLTIDFMLNLEHGLSDNYAALAKEFNEHGFMEAEFWLTAFYLHPISTYYNEVKRCSRIKKKRREDEDSSRAATTAGTPFNVKYELLSSTIDVDEIVTITNHDAPVGDYDPIYQALLALRLPRSVIKDLLTVAFQPRNKRYSWALDWNILHERCSALLKSKDLKNKFVALNMAEANDKLQFLHIDYDKYKNRPQLDYGSIEEGYENAANLAEAENEVSADEEEVEEAEKPPPPPTKRRHTRKFWDEVVFEDEEEEEPASDEGDENFTISTGRRTRKRAAAMVANAMISDMDRSLRSGRRTSPPADTPTNASQSAALSTVIKQEKTSRTPSPTQEAEQKYLPPPAKRSFVELLEARTKYSNETTGFKAFADIWSYETNELKNVENNGDDGGNLLMESSSLLSKFKRLQNLKNISDADQSAGQLSMHDSNDDESRESQEKAKVVVIKQELISDSSESQEKAEVAIKQELIEESINHPPLEEKERSQQAQADTCEFNLDLQLHRQLVLECLNRQVSVRLNRLTANDIQPLRDFRVCVKRLSMQDIQRRIKRKPSRSPTNDNNSSASNSSEQSQYGIMKRKRFVHVTSDSPGKLFRPAFRHITSDSSNDMDEPTRGYTTARGMRTIRGRGRGGGGGENSPMASNCSSAEARSHHHFC</sequence>
<gene>
    <name evidence="2" type="primary">Dwil\GK16634</name>
    <name evidence="2" type="ORF">Dwil_GK16634</name>
</gene>
<feature type="compositionally biased region" description="Low complexity" evidence="1">
    <location>
        <begin position="1035"/>
        <end position="1051"/>
    </location>
</feature>
<feature type="compositionally biased region" description="Polar residues" evidence="1">
    <location>
        <begin position="896"/>
        <end position="907"/>
    </location>
</feature>
<feature type="compositionally biased region" description="Acidic residues" evidence="1">
    <location>
        <begin position="695"/>
        <end position="708"/>
    </location>
</feature>
<name>B4MMR4_DROWI</name>
<protein>
    <submittedName>
        <fullName evidence="2">Uncharacterized protein</fullName>
    </submittedName>
</protein>
<evidence type="ECO:0000313" key="2">
    <source>
        <dbReference type="EMBL" id="EDW73470.2"/>
    </source>
</evidence>
<dbReference type="FunCoup" id="B4MMR4">
    <property type="interactions" value="117"/>
</dbReference>
<feature type="region of interest" description="Disordered" evidence="1">
    <location>
        <begin position="896"/>
        <end position="919"/>
    </location>
</feature>
<feature type="compositionally biased region" description="Acidic residues" evidence="1">
    <location>
        <begin position="729"/>
        <end position="746"/>
    </location>
</feature>
<dbReference type="Proteomes" id="UP000007798">
    <property type="component" value="Unassembled WGS sequence"/>
</dbReference>